<name>A0A6M3KI58_9ZZZZ</name>
<sequence>MAKQIDIEKWRIEISLAEEFRKKEFGEYTKDEITKAGENIEYFERGFTYGHLDDTVDDYTTLNLFHAVTKNIVPALYFQNPQINVVPLRREDEQAAPLAREILNHYYREIGVEDVNKKIIWDAYVLGHGIYKIGYATRYGLDVIDEKETEKKRQRTLLEKVGLVKPKDEEVVHPDLNYNIIDESPYIQYISPFDFLIDPRARTLDDAQWVAHVVRKTVDSIKSNPKYKNTKDIKGLYEPNKPSDSNIMIPDSALDSFKTVDLYEIHYRHDSKAYILVISKDTGNIYRAHYHEESPYEMDGFQFDMLSFNNHGHKLYSISDLSKIKNLQDRFTTTLDAILEQIDKFVPKIAVDSGKIGDPDFLTLKEGGIGAIVKVGGNPREIISEISFTQLKADLLATIDRIVDIVTIQTGLTKAKLLGVSSADTATGETLSHGGETLRLADMTQAVESFINKQATKLWQVIKQFANFQILQLITGEAGVDPQTGQTLFNWLQDIDGPMSERLALGQFRLKMSVGSTQRHDMASIRKQFENLINIVSNSQAVMIAQQQGKKIDIGEFLRMYLSQFPEVIRDVGKIIQDIGPQTSGLLPPEVGGQGGTTSGSGMNALRALQGQPAPSTGQEIGAGYQT</sequence>
<dbReference type="InterPro" id="IPR056909">
    <property type="entry name" value="SU10_portal"/>
</dbReference>
<accession>A0A6M3KI58</accession>
<protein>
    <submittedName>
        <fullName evidence="2">Putative head tail connector protein</fullName>
    </submittedName>
</protein>
<evidence type="ECO:0000313" key="2">
    <source>
        <dbReference type="EMBL" id="QJA81135.1"/>
    </source>
</evidence>
<organism evidence="2">
    <name type="scientific">viral metagenome</name>
    <dbReference type="NCBI Taxonomy" id="1070528"/>
    <lineage>
        <taxon>unclassified sequences</taxon>
        <taxon>metagenomes</taxon>
        <taxon>organismal metagenomes</taxon>
    </lineage>
</organism>
<feature type="compositionally biased region" description="Polar residues" evidence="1">
    <location>
        <begin position="613"/>
        <end position="627"/>
    </location>
</feature>
<gene>
    <name evidence="2" type="ORF">MM415A00584_0022</name>
</gene>
<evidence type="ECO:0000256" key="1">
    <source>
        <dbReference type="SAM" id="MobiDB-lite"/>
    </source>
</evidence>
<dbReference type="EMBL" id="MT142448">
    <property type="protein sequence ID" value="QJA81135.1"/>
    <property type="molecule type" value="Genomic_DNA"/>
</dbReference>
<feature type="region of interest" description="Disordered" evidence="1">
    <location>
        <begin position="583"/>
        <end position="627"/>
    </location>
</feature>
<dbReference type="Pfam" id="PF23899">
    <property type="entry name" value="SU10_portal"/>
    <property type="match status" value="1"/>
</dbReference>
<reference evidence="2" key="1">
    <citation type="submission" date="2020-03" db="EMBL/GenBank/DDBJ databases">
        <title>The deep terrestrial virosphere.</title>
        <authorList>
            <person name="Holmfeldt K."/>
            <person name="Nilsson E."/>
            <person name="Simone D."/>
            <person name="Lopez-Fernandez M."/>
            <person name="Wu X."/>
            <person name="de Brujin I."/>
            <person name="Lundin D."/>
            <person name="Andersson A."/>
            <person name="Bertilsson S."/>
            <person name="Dopson M."/>
        </authorList>
    </citation>
    <scope>NUCLEOTIDE SEQUENCE</scope>
    <source>
        <strain evidence="2">MM415A00584</strain>
    </source>
</reference>
<proteinExistence type="predicted"/>
<dbReference type="AlphaFoldDB" id="A0A6M3KI58"/>